<dbReference type="Proteomes" id="UP000053617">
    <property type="component" value="Unassembled WGS sequence"/>
</dbReference>
<organism evidence="2 3">
    <name type="scientific">Rhinocladiella mackenziei CBS 650.93</name>
    <dbReference type="NCBI Taxonomy" id="1442369"/>
    <lineage>
        <taxon>Eukaryota</taxon>
        <taxon>Fungi</taxon>
        <taxon>Dikarya</taxon>
        <taxon>Ascomycota</taxon>
        <taxon>Pezizomycotina</taxon>
        <taxon>Eurotiomycetes</taxon>
        <taxon>Chaetothyriomycetidae</taxon>
        <taxon>Chaetothyriales</taxon>
        <taxon>Herpotrichiellaceae</taxon>
        <taxon>Rhinocladiella</taxon>
    </lineage>
</organism>
<accession>A0A0D2G3A3</accession>
<keyword evidence="3" id="KW-1185">Reference proteome</keyword>
<dbReference type="EMBL" id="KN847475">
    <property type="protein sequence ID" value="KIX09002.1"/>
    <property type="molecule type" value="Genomic_DNA"/>
</dbReference>
<reference evidence="2 3" key="1">
    <citation type="submission" date="2015-01" db="EMBL/GenBank/DDBJ databases">
        <title>The Genome Sequence of Rhinocladiella mackenzie CBS 650.93.</title>
        <authorList>
            <consortium name="The Broad Institute Genomics Platform"/>
            <person name="Cuomo C."/>
            <person name="de Hoog S."/>
            <person name="Gorbushina A."/>
            <person name="Stielow B."/>
            <person name="Teixiera M."/>
            <person name="Abouelleil A."/>
            <person name="Chapman S.B."/>
            <person name="Priest M."/>
            <person name="Young S.K."/>
            <person name="Wortman J."/>
            <person name="Nusbaum C."/>
            <person name="Birren B."/>
        </authorList>
    </citation>
    <scope>NUCLEOTIDE SEQUENCE [LARGE SCALE GENOMIC DNA]</scope>
    <source>
        <strain evidence="2 3">CBS 650.93</strain>
    </source>
</reference>
<dbReference type="PANTHER" id="PTHR31668">
    <property type="entry name" value="GLUCOSE TRANSPORT TRANSCRIPTION REGULATOR RGT1-RELATED-RELATED"/>
    <property type="match status" value="1"/>
</dbReference>
<dbReference type="STRING" id="1442369.A0A0D2G3A3"/>
<dbReference type="InterPro" id="IPR050797">
    <property type="entry name" value="Carb_Metab_Trans_Reg"/>
</dbReference>
<dbReference type="VEuPathDB" id="FungiDB:Z518_00080"/>
<protein>
    <submittedName>
        <fullName evidence="2">Uncharacterized protein</fullName>
    </submittedName>
</protein>
<gene>
    <name evidence="2" type="ORF">Z518_00080</name>
</gene>
<dbReference type="RefSeq" id="XP_013276138.1">
    <property type="nucleotide sequence ID" value="XM_013420684.1"/>
</dbReference>
<keyword evidence="1" id="KW-0539">Nucleus</keyword>
<dbReference type="HOGENOM" id="CLU_624298_0_0_1"/>
<sequence length="439" mass="48204">MNPLRSISIVRRHILHASEILSSSPIAIENCVDFYFTNTYTTAWILSRRILTDSISSHLATDAGLYCFTVSLCAFVMVQSGMNLPGAPGSYYGGEPPEICYGYGNILLDVAIRVRKSINLYRLTDLKLHPTAALVQIMDMREEASYPVEDPVESIAYAMERHRPLSLHPTIELSTPQESHEEGVISGFLHLVDLFRCADEEFMARGIKRKASACPLFDRNFDKQRTDALPPELKTTESQTADIQITLHWLKTMVWQLSITNGGLSSSSSDSSGTFKYPIDVARDLIKDVEKLSLDSVEVHGIGLVEKLFDVACTRTDVISCVALEPVSNPDTETPSDGLNEFLNLNFPASRRHISLPSIAACPSFRKSTKHAAAGNHLPIPTPRKGAPFPTVKGMGGFDATGIALSTSNTGPQTYGGRGWMFDIYGPRIPESEVNIAPP</sequence>
<dbReference type="AlphaFoldDB" id="A0A0D2G3A3"/>
<evidence type="ECO:0000313" key="2">
    <source>
        <dbReference type="EMBL" id="KIX09002.1"/>
    </source>
</evidence>
<proteinExistence type="predicted"/>
<evidence type="ECO:0000256" key="1">
    <source>
        <dbReference type="ARBA" id="ARBA00023242"/>
    </source>
</evidence>
<dbReference type="GeneID" id="25288151"/>
<dbReference type="PANTHER" id="PTHR31668:SF20">
    <property type="entry name" value="ZN(II)2CYS6 TRANSCRIPTION FACTOR (EUROFUNG)"/>
    <property type="match status" value="1"/>
</dbReference>
<evidence type="ECO:0000313" key="3">
    <source>
        <dbReference type="Proteomes" id="UP000053617"/>
    </source>
</evidence>
<dbReference type="OrthoDB" id="4132249at2759"/>
<name>A0A0D2G3A3_9EURO</name>